<dbReference type="Proteomes" id="UP000319576">
    <property type="component" value="Chromosome"/>
</dbReference>
<evidence type="ECO:0000313" key="4">
    <source>
        <dbReference type="Proteomes" id="UP000319576"/>
    </source>
</evidence>
<feature type="transmembrane region" description="Helical" evidence="1">
    <location>
        <begin position="63"/>
        <end position="80"/>
    </location>
</feature>
<reference evidence="3 4" key="1">
    <citation type="submission" date="2019-02" db="EMBL/GenBank/DDBJ databases">
        <title>Deep-cultivation of Planctomycetes and their phenomic and genomic characterization uncovers novel biology.</title>
        <authorList>
            <person name="Wiegand S."/>
            <person name="Jogler M."/>
            <person name="Boedeker C."/>
            <person name="Pinto D."/>
            <person name="Vollmers J."/>
            <person name="Rivas-Marin E."/>
            <person name="Kohn T."/>
            <person name="Peeters S.H."/>
            <person name="Heuer A."/>
            <person name="Rast P."/>
            <person name="Oberbeckmann S."/>
            <person name="Bunk B."/>
            <person name="Jeske O."/>
            <person name="Meyerdierks A."/>
            <person name="Storesund J.E."/>
            <person name="Kallscheuer N."/>
            <person name="Luecker S."/>
            <person name="Lage O.M."/>
            <person name="Pohl T."/>
            <person name="Merkel B.J."/>
            <person name="Hornburger P."/>
            <person name="Mueller R.-W."/>
            <person name="Bruemmer F."/>
            <person name="Labrenz M."/>
            <person name="Spormann A.M."/>
            <person name="Op den Camp H."/>
            <person name="Overmann J."/>
            <person name="Amann R."/>
            <person name="Jetten M.S.M."/>
            <person name="Mascher T."/>
            <person name="Medema M.H."/>
            <person name="Devos D.P."/>
            <person name="Kaster A.-K."/>
            <person name="Ovreas L."/>
            <person name="Rohde M."/>
            <person name="Galperin M.Y."/>
            <person name="Jogler C."/>
        </authorList>
    </citation>
    <scope>NUCLEOTIDE SEQUENCE [LARGE SCALE GENOMIC DNA]</scope>
    <source>
        <strain evidence="3 4">ETA_A1</strain>
    </source>
</reference>
<dbReference type="Pfam" id="PF13387">
    <property type="entry name" value="Lnb_N"/>
    <property type="match status" value="1"/>
</dbReference>
<evidence type="ECO:0000259" key="2">
    <source>
        <dbReference type="Pfam" id="PF13387"/>
    </source>
</evidence>
<accession>A0A517XMP4</accession>
<feature type="transmembrane region" description="Helical" evidence="1">
    <location>
        <begin position="12"/>
        <end position="31"/>
    </location>
</feature>
<sequence>MGLFPEWVGSALMLAAAAGVTLWTAGAVYYDVCGGARWGRAVAAAWVVAVVVAVLVWQPLWQPVAALLGVVAVFLVWWFGQRPRHDRDWDPAVAVLPRAVRDGDTVTVEHVRNFEYRSPTDFDARYETRTYRLANLRGVDIVFFNWGSPWMSHPVMVFDCGPDGRLCFSIEVRYRRGQDYSVVRSLFRQQEMIVVAADERDVILRRTKFEPRQAAHLYRLTTTPDEVRTAFLDYVGMVNRIHARPRWYHGVCANCTTTYYRLPNSRWRLDWRVIANGRLDEALYADGRLDRGVPFADLRRAAYLTDVTNVTPEAGFGDHLRRELERRRHGH</sequence>
<evidence type="ECO:0000256" key="1">
    <source>
        <dbReference type="SAM" id="Phobius"/>
    </source>
</evidence>
<proteinExistence type="predicted"/>
<feature type="domain" description="Lnb N-terminal periplasmic" evidence="2">
    <location>
        <begin position="124"/>
        <end position="262"/>
    </location>
</feature>
<keyword evidence="1" id="KW-0812">Transmembrane</keyword>
<keyword evidence="1" id="KW-0472">Membrane</keyword>
<gene>
    <name evidence="3" type="ORF">ETAA1_06670</name>
</gene>
<dbReference type="OrthoDB" id="274718at2"/>
<dbReference type="KEGG" id="uli:ETAA1_06670"/>
<name>A0A517XMP4_9BACT</name>
<feature type="transmembrane region" description="Helical" evidence="1">
    <location>
        <begin position="38"/>
        <end position="57"/>
    </location>
</feature>
<keyword evidence="4" id="KW-1185">Reference proteome</keyword>
<dbReference type="RefSeq" id="WP_145234278.1">
    <property type="nucleotide sequence ID" value="NZ_CP036273.1"/>
</dbReference>
<dbReference type="EMBL" id="CP036273">
    <property type="protein sequence ID" value="QDU18771.1"/>
    <property type="molecule type" value="Genomic_DNA"/>
</dbReference>
<dbReference type="AlphaFoldDB" id="A0A517XMP4"/>
<evidence type="ECO:0000313" key="3">
    <source>
        <dbReference type="EMBL" id="QDU18771.1"/>
    </source>
</evidence>
<dbReference type="InterPro" id="IPR025178">
    <property type="entry name" value="Lnb_N"/>
</dbReference>
<protein>
    <recommendedName>
        <fullName evidence="2">Lnb N-terminal periplasmic domain-containing protein</fullName>
    </recommendedName>
</protein>
<organism evidence="3 4">
    <name type="scientific">Urbifossiella limnaea</name>
    <dbReference type="NCBI Taxonomy" id="2528023"/>
    <lineage>
        <taxon>Bacteria</taxon>
        <taxon>Pseudomonadati</taxon>
        <taxon>Planctomycetota</taxon>
        <taxon>Planctomycetia</taxon>
        <taxon>Gemmatales</taxon>
        <taxon>Gemmataceae</taxon>
        <taxon>Urbifossiella</taxon>
    </lineage>
</organism>
<keyword evidence="1" id="KW-1133">Transmembrane helix</keyword>